<reference evidence="2 3" key="1">
    <citation type="submission" date="2019-01" db="EMBL/GenBank/DDBJ databases">
        <title>Geovibrio thiophilus DSM 11263, complete genome.</title>
        <authorList>
            <person name="Spring S."/>
            <person name="Bunk B."/>
            <person name="Sproer C."/>
        </authorList>
    </citation>
    <scope>NUCLEOTIDE SEQUENCE [LARGE SCALE GENOMIC DNA]</scope>
    <source>
        <strain evidence="2 3">DSM 11263</strain>
    </source>
</reference>
<dbReference type="AlphaFoldDB" id="A0A3R5UW29"/>
<dbReference type="RefSeq" id="WP_128465224.1">
    <property type="nucleotide sequence ID" value="NZ_CP035108.1"/>
</dbReference>
<protein>
    <submittedName>
        <fullName evidence="2">MBL fold metallo-hydrolase</fullName>
    </submittedName>
</protein>
<evidence type="ECO:0000259" key="1">
    <source>
        <dbReference type="Pfam" id="PF12706"/>
    </source>
</evidence>
<dbReference type="InterPro" id="IPR052533">
    <property type="entry name" value="WalJ/YycJ-like"/>
</dbReference>
<evidence type="ECO:0000313" key="2">
    <source>
        <dbReference type="EMBL" id="QAR31937.1"/>
    </source>
</evidence>
<dbReference type="PANTHER" id="PTHR47619">
    <property type="entry name" value="METALLO-HYDROLASE YYCJ-RELATED"/>
    <property type="match status" value="1"/>
</dbReference>
<sequence length="254" mass="28657">MPVLNVAASGSSGNCCCIEHGNNLIFIDAGTAYKNVADALSETDICGKRISLFLTHEHNDHIKGLKPFLNKLKPTVYSSEGTACELERKGFDVSRFMITDPDFLYELEDFSVTPFAITHDGHEPFAFRFDFGDKKIAMATDLGVAGTYILEHLGEAESVILESNYEEKLLTEGAYPEYLKRRILSHRGHLSNKDALNTVGLLSRERLKKVIFAHVSHENNSYELLDRYSAFCRDNFGVEAMYLHRETVIRKIEL</sequence>
<keyword evidence="2" id="KW-0378">Hydrolase</keyword>
<proteinExistence type="predicted"/>
<feature type="domain" description="Metallo-beta-lactamase" evidence="1">
    <location>
        <begin position="52"/>
        <end position="206"/>
    </location>
</feature>
<gene>
    <name evidence="2" type="ORF">EP073_00530</name>
</gene>
<dbReference type="KEGG" id="gtl:EP073_00530"/>
<dbReference type="Gene3D" id="3.60.15.10">
    <property type="entry name" value="Ribonuclease Z/Hydroxyacylglutathione hydrolase-like"/>
    <property type="match status" value="1"/>
</dbReference>
<dbReference type="SUPFAM" id="SSF56281">
    <property type="entry name" value="Metallo-hydrolase/oxidoreductase"/>
    <property type="match status" value="1"/>
</dbReference>
<keyword evidence="3" id="KW-1185">Reference proteome</keyword>
<dbReference type="Proteomes" id="UP000287502">
    <property type="component" value="Chromosome"/>
</dbReference>
<dbReference type="EMBL" id="CP035108">
    <property type="protein sequence ID" value="QAR31937.1"/>
    <property type="molecule type" value="Genomic_DNA"/>
</dbReference>
<accession>A0A3R5UW29</accession>
<dbReference type="Pfam" id="PF12706">
    <property type="entry name" value="Lactamase_B_2"/>
    <property type="match status" value="1"/>
</dbReference>
<name>A0A3R5UW29_9BACT</name>
<evidence type="ECO:0000313" key="3">
    <source>
        <dbReference type="Proteomes" id="UP000287502"/>
    </source>
</evidence>
<dbReference type="OrthoDB" id="9781189at2"/>
<dbReference type="InterPro" id="IPR036866">
    <property type="entry name" value="RibonucZ/Hydroxyglut_hydro"/>
</dbReference>
<dbReference type="PANTHER" id="PTHR47619:SF1">
    <property type="entry name" value="EXODEOXYRIBONUCLEASE WALJ"/>
    <property type="match status" value="1"/>
</dbReference>
<dbReference type="GO" id="GO:0016787">
    <property type="term" value="F:hydrolase activity"/>
    <property type="evidence" value="ECO:0007669"/>
    <property type="project" value="UniProtKB-KW"/>
</dbReference>
<dbReference type="InterPro" id="IPR001279">
    <property type="entry name" value="Metallo-B-lactamas"/>
</dbReference>
<organism evidence="2 3">
    <name type="scientific">Geovibrio thiophilus</name>
    <dbReference type="NCBI Taxonomy" id="139438"/>
    <lineage>
        <taxon>Bacteria</taxon>
        <taxon>Pseudomonadati</taxon>
        <taxon>Deferribacterota</taxon>
        <taxon>Deferribacteres</taxon>
        <taxon>Deferribacterales</taxon>
        <taxon>Geovibrionaceae</taxon>
        <taxon>Geovibrio</taxon>
    </lineage>
</organism>